<proteinExistence type="predicted"/>
<dbReference type="Proteomes" id="UP000318509">
    <property type="component" value="Unassembled WGS sequence"/>
</dbReference>
<protein>
    <submittedName>
        <fullName evidence="1">Metallopeptidase family protein</fullName>
    </submittedName>
</protein>
<gene>
    <name evidence="1" type="ORF">E6H00_05595</name>
</gene>
<sequence length="93" mass="10454">MVEPRPSREVARDLGADILGLYQGASEMEQSPMAPYELPEVIVIYQDNIEAVCRTDAEIIDEIRKTVIHEVGHHFGLTDDQMEAWEENGPDDG</sequence>
<evidence type="ECO:0000313" key="1">
    <source>
        <dbReference type="EMBL" id="TMI90942.1"/>
    </source>
</evidence>
<dbReference type="InterPro" id="IPR038555">
    <property type="entry name" value="Zincin_1_sf"/>
</dbReference>
<dbReference type="SUPFAM" id="SSF55486">
    <property type="entry name" value="Metalloproteases ('zincins'), catalytic domain"/>
    <property type="match status" value="1"/>
</dbReference>
<comment type="caution">
    <text evidence="1">The sequence shown here is derived from an EMBL/GenBank/DDBJ whole genome shotgun (WGS) entry which is preliminary data.</text>
</comment>
<dbReference type="Pfam" id="PF06262">
    <property type="entry name" value="Zincin_1"/>
    <property type="match status" value="1"/>
</dbReference>
<name>A0A537K5Z1_9BACT</name>
<dbReference type="EMBL" id="VBAK01000106">
    <property type="protein sequence ID" value="TMI90942.1"/>
    <property type="molecule type" value="Genomic_DNA"/>
</dbReference>
<reference evidence="1 2" key="1">
    <citation type="journal article" date="2019" name="Nat. Microbiol.">
        <title>Mediterranean grassland soil C-N compound turnover is dependent on rainfall and depth, and is mediated by genomically divergent microorganisms.</title>
        <authorList>
            <person name="Diamond S."/>
            <person name="Andeer P.F."/>
            <person name="Li Z."/>
            <person name="Crits-Christoph A."/>
            <person name="Burstein D."/>
            <person name="Anantharaman K."/>
            <person name="Lane K.R."/>
            <person name="Thomas B.C."/>
            <person name="Pan C."/>
            <person name="Northen T.R."/>
            <person name="Banfield J.F."/>
        </authorList>
    </citation>
    <scope>NUCLEOTIDE SEQUENCE [LARGE SCALE GENOMIC DNA]</scope>
    <source>
        <strain evidence="1">NP_3</strain>
    </source>
</reference>
<evidence type="ECO:0000313" key="2">
    <source>
        <dbReference type="Proteomes" id="UP000318509"/>
    </source>
</evidence>
<dbReference type="CDD" id="cd12952">
    <property type="entry name" value="MMP_ACEL2062"/>
    <property type="match status" value="1"/>
</dbReference>
<organism evidence="1 2">
    <name type="scientific">Candidatus Segetimicrobium genomatis</name>
    <dbReference type="NCBI Taxonomy" id="2569760"/>
    <lineage>
        <taxon>Bacteria</taxon>
        <taxon>Bacillati</taxon>
        <taxon>Candidatus Sysuimicrobiota</taxon>
        <taxon>Candidatus Sysuimicrobiia</taxon>
        <taxon>Candidatus Sysuimicrobiales</taxon>
        <taxon>Candidatus Segetimicrobiaceae</taxon>
        <taxon>Candidatus Segetimicrobium</taxon>
    </lineage>
</organism>
<dbReference type="AlphaFoldDB" id="A0A537K5Z1"/>
<accession>A0A537K5Z1</accession>
<dbReference type="Gene3D" id="3.30.2010.20">
    <property type="match status" value="1"/>
</dbReference>
<dbReference type="InterPro" id="IPR010428">
    <property type="entry name" value="Zincin_1"/>
</dbReference>